<dbReference type="SUPFAM" id="SSF50978">
    <property type="entry name" value="WD40 repeat-like"/>
    <property type="match status" value="1"/>
</dbReference>
<dbReference type="InterPro" id="IPR015943">
    <property type="entry name" value="WD40/YVTN_repeat-like_dom_sf"/>
</dbReference>
<reference evidence="1 2" key="1">
    <citation type="submission" date="2017-09" db="EMBL/GenBank/DDBJ databases">
        <authorList>
            <person name="Ehlers B."/>
            <person name="Leendertz F.H."/>
        </authorList>
    </citation>
    <scope>NUCLEOTIDE SEQUENCE [LARGE SCALE GENOMIC DNA]</scope>
    <source>
        <strain evidence="1 2">CGMCC 4.6857</strain>
    </source>
</reference>
<dbReference type="EMBL" id="OBDY01000021">
    <property type="protein sequence ID" value="SNY60170.1"/>
    <property type="molecule type" value="Genomic_DNA"/>
</dbReference>
<dbReference type="InterPro" id="IPR001680">
    <property type="entry name" value="WD40_rpt"/>
</dbReference>
<evidence type="ECO:0000313" key="1">
    <source>
        <dbReference type="EMBL" id="SNY60170.1"/>
    </source>
</evidence>
<protein>
    <recommendedName>
        <fullName evidence="3">WD domain-containing protein, G-beta repeat-containing protein</fullName>
    </recommendedName>
</protein>
<dbReference type="InterPro" id="IPR036322">
    <property type="entry name" value="WD40_repeat_dom_sf"/>
</dbReference>
<evidence type="ECO:0000313" key="2">
    <source>
        <dbReference type="Proteomes" id="UP000219612"/>
    </source>
</evidence>
<dbReference type="SMART" id="SM00320">
    <property type="entry name" value="WD40"/>
    <property type="match status" value="2"/>
</dbReference>
<accession>A0A285JIL6</accession>
<organism evidence="1 2">
    <name type="scientific">Paractinoplanes atraurantiacus</name>
    <dbReference type="NCBI Taxonomy" id="1036182"/>
    <lineage>
        <taxon>Bacteria</taxon>
        <taxon>Bacillati</taxon>
        <taxon>Actinomycetota</taxon>
        <taxon>Actinomycetes</taxon>
        <taxon>Micromonosporales</taxon>
        <taxon>Micromonosporaceae</taxon>
        <taxon>Paractinoplanes</taxon>
    </lineage>
</organism>
<keyword evidence="2" id="KW-1185">Reference proteome</keyword>
<dbReference type="Proteomes" id="UP000219612">
    <property type="component" value="Unassembled WGS sequence"/>
</dbReference>
<name>A0A285JIL6_9ACTN</name>
<dbReference type="Gene3D" id="2.130.10.10">
    <property type="entry name" value="YVTN repeat-like/Quinoprotein amine dehydrogenase"/>
    <property type="match status" value="1"/>
</dbReference>
<proteinExistence type="predicted"/>
<sequence>MSFEWQTVWRTTTDLDPRLLRRWHAGPLTAFAWHSDDRRPLLAVGCRDWVRIWDLVSGPVLDLPVDTMVLSLAFASSDAGPVLISGDLDGLRVWNVESGALVASDLGLGQVRDLGVVETSAAIAAGRLVDGRPVAMAGGRA</sequence>
<dbReference type="OrthoDB" id="4816500at2"/>
<gene>
    <name evidence="1" type="ORF">SAMN05421748_12165</name>
</gene>
<dbReference type="RefSeq" id="WP_097325911.1">
    <property type="nucleotide sequence ID" value="NZ_OBDY01000021.1"/>
</dbReference>
<dbReference type="AlphaFoldDB" id="A0A285JIL6"/>
<evidence type="ECO:0008006" key="3">
    <source>
        <dbReference type="Google" id="ProtNLM"/>
    </source>
</evidence>